<evidence type="ECO:0000313" key="3">
    <source>
        <dbReference type="Proteomes" id="UP001470230"/>
    </source>
</evidence>
<accession>A0ABR2HC01</accession>
<evidence type="ECO:0000259" key="1">
    <source>
        <dbReference type="Pfam" id="PF00651"/>
    </source>
</evidence>
<dbReference type="Gene3D" id="3.30.710.10">
    <property type="entry name" value="Potassium Channel Kv1.1, Chain A"/>
    <property type="match status" value="1"/>
</dbReference>
<dbReference type="InterPro" id="IPR011333">
    <property type="entry name" value="SKP1/BTB/POZ_sf"/>
</dbReference>
<name>A0ABR2HC01_9EUKA</name>
<gene>
    <name evidence="2" type="ORF">M9Y10_024428</name>
</gene>
<sequence length="226" mass="26462">MEKYFISTMQDFNINIPSVDVQNDLTIIYKDGEGQLFEIKTSKDEFVRSLRYFQNQFNEINRTKLIYIQENIKFDIFDKFVSSTNTKQISLNESNYDIYYKLSHKYGYEELTKQIEDFISKRPDIVSIIDELSSITNKTDKEQSTDNLKEEIVAKNLDICIQNALLKKLPIEILNRILNSPKRIIKDHHLLFSFVIGFLKESNGKSLNDIEKENLLILQVALTTAK</sequence>
<dbReference type="Proteomes" id="UP001470230">
    <property type="component" value="Unassembled WGS sequence"/>
</dbReference>
<keyword evidence="3" id="KW-1185">Reference proteome</keyword>
<reference evidence="2 3" key="1">
    <citation type="submission" date="2024-04" db="EMBL/GenBank/DDBJ databases">
        <title>Tritrichomonas musculus Genome.</title>
        <authorList>
            <person name="Alves-Ferreira E."/>
            <person name="Grigg M."/>
            <person name="Lorenzi H."/>
            <person name="Galac M."/>
        </authorList>
    </citation>
    <scope>NUCLEOTIDE SEQUENCE [LARGE SCALE GENOMIC DNA]</scope>
    <source>
        <strain evidence="2 3">EAF2021</strain>
    </source>
</reference>
<organism evidence="2 3">
    <name type="scientific">Tritrichomonas musculus</name>
    <dbReference type="NCBI Taxonomy" id="1915356"/>
    <lineage>
        <taxon>Eukaryota</taxon>
        <taxon>Metamonada</taxon>
        <taxon>Parabasalia</taxon>
        <taxon>Tritrichomonadida</taxon>
        <taxon>Tritrichomonadidae</taxon>
        <taxon>Tritrichomonas</taxon>
    </lineage>
</organism>
<protein>
    <recommendedName>
        <fullName evidence="1">BTB domain-containing protein</fullName>
    </recommendedName>
</protein>
<evidence type="ECO:0000313" key="2">
    <source>
        <dbReference type="EMBL" id="KAK8844222.1"/>
    </source>
</evidence>
<dbReference type="InterPro" id="IPR000210">
    <property type="entry name" value="BTB/POZ_dom"/>
</dbReference>
<comment type="caution">
    <text evidence="2">The sequence shown here is derived from an EMBL/GenBank/DDBJ whole genome shotgun (WGS) entry which is preliminary data.</text>
</comment>
<dbReference type="EMBL" id="JAPFFF010000033">
    <property type="protein sequence ID" value="KAK8844222.1"/>
    <property type="molecule type" value="Genomic_DNA"/>
</dbReference>
<dbReference type="Pfam" id="PF00651">
    <property type="entry name" value="BTB"/>
    <property type="match status" value="1"/>
</dbReference>
<proteinExistence type="predicted"/>
<feature type="domain" description="BTB" evidence="1">
    <location>
        <begin position="51"/>
        <end position="121"/>
    </location>
</feature>